<feature type="domain" description="Response regulatory" evidence="12">
    <location>
        <begin position="3"/>
        <end position="120"/>
    </location>
</feature>
<feature type="domain" description="HTH araC/xylS-type" evidence="11">
    <location>
        <begin position="432"/>
        <end position="530"/>
    </location>
</feature>
<evidence type="ECO:0000256" key="7">
    <source>
        <dbReference type="ARBA" id="ARBA00023125"/>
    </source>
</evidence>
<evidence type="ECO:0000256" key="3">
    <source>
        <dbReference type="ARBA" id="ARBA00022490"/>
    </source>
</evidence>
<comment type="subcellular location">
    <subcellularLocation>
        <location evidence="1">Cytoplasm</location>
    </subcellularLocation>
</comment>
<dbReference type="CDD" id="cd17536">
    <property type="entry name" value="REC_YesN-like"/>
    <property type="match status" value="1"/>
</dbReference>
<evidence type="ECO:0000256" key="5">
    <source>
        <dbReference type="ARBA" id="ARBA00023012"/>
    </source>
</evidence>
<keyword evidence="6" id="KW-0805">Transcription regulation</keyword>
<dbReference type="SUPFAM" id="SSF52172">
    <property type="entry name" value="CheY-like"/>
    <property type="match status" value="1"/>
</dbReference>
<dbReference type="InterPro" id="IPR020449">
    <property type="entry name" value="Tscrpt_reg_AraC-type_HTH"/>
</dbReference>
<dbReference type="InterPro" id="IPR009057">
    <property type="entry name" value="Homeodomain-like_sf"/>
</dbReference>
<keyword evidence="7" id="KW-0238">DNA-binding</keyword>
<comment type="function">
    <text evidence="9">May play the central regulatory role in sporulation. It may be an element of the effector pathway responsible for the activation of sporulation genes in response to nutritional stress. Spo0A may act in concert with spo0H (a sigma factor) to control the expression of some genes that are critical to the sporulation process.</text>
</comment>
<accession>A0ABS1J101</accession>
<keyword evidence="8" id="KW-0804">Transcription</keyword>
<keyword evidence="4 10" id="KW-0597">Phosphoprotein</keyword>
<evidence type="ECO:0000256" key="6">
    <source>
        <dbReference type="ARBA" id="ARBA00023015"/>
    </source>
</evidence>
<dbReference type="SUPFAM" id="SSF46689">
    <property type="entry name" value="Homeodomain-like"/>
    <property type="match status" value="2"/>
</dbReference>
<name>A0ABS1J101_9FIRM</name>
<organism evidence="13 14">
    <name type="scientific">Catonella massiliensis</name>
    <dbReference type="NCBI Taxonomy" id="2799636"/>
    <lineage>
        <taxon>Bacteria</taxon>
        <taxon>Bacillati</taxon>
        <taxon>Bacillota</taxon>
        <taxon>Clostridia</taxon>
        <taxon>Lachnospirales</taxon>
        <taxon>Lachnospiraceae</taxon>
        <taxon>Catonella</taxon>
    </lineage>
</organism>
<evidence type="ECO:0000313" key="14">
    <source>
        <dbReference type="Proteomes" id="UP000604730"/>
    </source>
</evidence>
<sequence length="540" mass="62407">MYKILVVDDENLIRQGIIAQLEFLNYGFDEILEADTGNSALRVLRESNPDIVITDISMPEMDGLSFVEEAKKEREGTKFILLSGYAEFSYAQKAISLGISEYLLKPVSKDKLKECIDKVIYELKSEKMIKEASIHKGILTREKAEYLFEKDFNLLVNSVDSGSYPFIEENYPYLLGEKEEACPYFMLGIISIHQSSFENGSFTQGEIDLLRFSIKNVFAEITTKSDKLIANNLTNKSELFILLYSPNEKRLRKDSEKIFLGIQAVLEKYMNIILSFGMSKPAKKINEKSLKQAEKALNQVMLFGKANIYFYEDMKDVPIESFPISELNNLENYIKRKEIQKAKNAALDIFSKDTLRRYGINYLRVMWVRVLNLLLRNSADYEENDVETILSAFSRSGRFEDIEEVREELTSIIEVSLKKSGDKEKTADEKILSAIEFMKNNFNKDISINDIAERYDLNINYFSALFKKKTNSSPINFLTELRIKAAKDYLKNTDESVTDISKKVGYEDSQYFFRVFKKSEGITPLMYRKQDRDYGIHSQL</sequence>
<dbReference type="InterPro" id="IPR051552">
    <property type="entry name" value="HptR"/>
</dbReference>
<dbReference type="InterPro" id="IPR011006">
    <property type="entry name" value="CheY-like_superfamily"/>
</dbReference>
<dbReference type="EMBL" id="JAEPRJ010000001">
    <property type="protein sequence ID" value="MBK5897737.1"/>
    <property type="molecule type" value="Genomic_DNA"/>
</dbReference>
<evidence type="ECO:0000259" key="11">
    <source>
        <dbReference type="PROSITE" id="PS01124"/>
    </source>
</evidence>
<dbReference type="Pfam" id="PF00072">
    <property type="entry name" value="Response_reg"/>
    <property type="match status" value="1"/>
</dbReference>
<dbReference type="PROSITE" id="PS50110">
    <property type="entry name" value="RESPONSE_REGULATORY"/>
    <property type="match status" value="1"/>
</dbReference>
<comment type="caution">
    <text evidence="13">The sequence shown here is derived from an EMBL/GenBank/DDBJ whole genome shotgun (WGS) entry which is preliminary data.</text>
</comment>
<dbReference type="Gene3D" id="1.10.10.60">
    <property type="entry name" value="Homeodomain-like"/>
    <property type="match status" value="2"/>
</dbReference>
<dbReference type="InterPro" id="IPR018060">
    <property type="entry name" value="HTH_AraC"/>
</dbReference>
<dbReference type="Gene3D" id="3.40.50.2300">
    <property type="match status" value="1"/>
</dbReference>
<dbReference type="RefSeq" id="WP_208429203.1">
    <property type="nucleotide sequence ID" value="NZ_JAEPRJ010000001.1"/>
</dbReference>
<evidence type="ECO:0000259" key="12">
    <source>
        <dbReference type="PROSITE" id="PS50110"/>
    </source>
</evidence>
<reference evidence="13 14" key="1">
    <citation type="submission" date="2021-01" db="EMBL/GenBank/DDBJ databases">
        <title>Isolation and description of Catonella massiliensis sp. nov., a novel Catonella species, isolated from a stable periodontitis subject.</title>
        <authorList>
            <person name="Antezack A."/>
            <person name="Boxberger M."/>
            <person name="La Scola B."/>
            <person name="Monnet-Corti V."/>
        </authorList>
    </citation>
    <scope>NUCLEOTIDE SEQUENCE [LARGE SCALE GENOMIC DNA]</scope>
    <source>
        <strain evidence="13 14">Marseille-Q4567</strain>
    </source>
</reference>
<evidence type="ECO:0000313" key="13">
    <source>
        <dbReference type="EMBL" id="MBK5897737.1"/>
    </source>
</evidence>
<gene>
    <name evidence="13" type="ORF">JJN12_08105</name>
</gene>
<feature type="modified residue" description="4-aspartylphosphate" evidence="10">
    <location>
        <position position="55"/>
    </location>
</feature>
<dbReference type="PANTHER" id="PTHR42713:SF3">
    <property type="entry name" value="TRANSCRIPTIONAL REGULATORY PROTEIN HPTR"/>
    <property type="match status" value="1"/>
</dbReference>
<dbReference type="Pfam" id="PF12833">
    <property type="entry name" value="HTH_18"/>
    <property type="match status" value="1"/>
</dbReference>
<dbReference type="PROSITE" id="PS01124">
    <property type="entry name" value="HTH_ARAC_FAMILY_2"/>
    <property type="match status" value="1"/>
</dbReference>
<dbReference type="InterPro" id="IPR001789">
    <property type="entry name" value="Sig_transdc_resp-reg_receiver"/>
</dbReference>
<proteinExistence type="predicted"/>
<evidence type="ECO:0000256" key="1">
    <source>
        <dbReference type="ARBA" id="ARBA00004496"/>
    </source>
</evidence>
<evidence type="ECO:0000256" key="9">
    <source>
        <dbReference type="ARBA" id="ARBA00024867"/>
    </source>
</evidence>
<dbReference type="SMART" id="SM00448">
    <property type="entry name" value="REC"/>
    <property type="match status" value="1"/>
</dbReference>
<dbReference type="PANTHER" id="PTHR42713">
    <property type="entry name" value="HISTIDINE KINASE-RELATED"/>
    <property type="match status" value="1"/>
</dbReference>
<evidence type="ECO:0000256" key="8">
    <source>
        <dbReference type="ARBA" id="ARBA00023163"/>
    </source>
</evidence>
<keyword evidence="5" id="KW-0902">Two-component regulatory system</keyword>
<dbReference type="PRINTS" id="PR00032">
    <property type="entry name" value="HTHARAC"/>
</dbReference>
<evidence type="ECO:0000256" key="2">
    <source>
        <dbReference type="ARBA" id="ARBA00018672"/>
    </source>
</evidence>
<keyword evidence="14" id="KW-1185">Reference proteome</keyword>
<dbReference type="SMART" id="SM00342">
    <property type="entry name" value="HTH_ARAC"/>
    <property type="match status" value="1"/>
</dbReference>
<protein>
    <recommendedName>
        <fullName evidence="2">Stage 0 sporulation protein A homolog</fullName>
    </recommendedName>
</protein>
<evidence type="ECO:0000256" key="10">
    <source>
        <dbReference type="PROSITE-ProRule" id="PRU00169"/>
    </source>
</evidence>
<dbReference type="Proteomes" id="UP000604730">
    <property type="component" value="Unassembled WGS sequence"/>
</dbReference>
<keyword evidence="3" id="KW-0963">Cytoplasm</keyword>
<evidence type="ECO:0000256" key="4">
    <source>
        <dbReference type="ARBA" id="ARBA00022553"/>
    </source>
</evidence>